<sequence length="522" mass="54597">MSANNEEEKEFHKSVPLDLARNQITTVRTVEGKAPLVMSSQSLRGMRVLAQGIASSSSQSIAGPTIITSNIVPQAVLKQDSNRAQIASIINSSSSNPTGQSQGTTSITIQRPTQITLPSTPVVSQNLQSGATYHVPRGASVVANLSVPRGNLTSVRAPIIVTPAPGQVHSFVRPPRTPSPAQGTAWLNTNTSNGSQIKGAPTVLSPPVRGATVTGKPQLINRTQSSTQGVQTLRPATAILHSAIAIGQSGQVHSFKSNQATTGIQALNSAVTIAQVLPPRTQTIVYNPSSTNQFITASRLTGATTVQNQRQQLLRPNHVTSTRVTVPANQITSSRTITPQGAVLTPTARISTLSAQPTQTTASIGSTATRIVTTQPTVTINRLAVGANSAQVTNSNSLGQTRVFHSLVAVANSQGARTIQTSGAKVITQSAPGTIHLTPLNTTIKTTQSSTPSAPRTINVPASLVAQRPTAVVSTQAIPIVKAFSSENPQNSNVFIHAPVSSNVSHRATPSKYCVHLYPLIF</sequence>
<protein>
    <submittedName>
        <fullName evidence="1">Uncharacterized protein</fullName>
    </submittedName>
</protein>
<dbReference type="AlphaFoldDB" id="A0ABD2NY89"/>
<organism evidence="1 2">
    <name type="scientific">Cryptolaemus montrouzieri</name>
    <dbReference type="NCBI Taxonomy" id="559131"/>
    <lineage>
        <taxon>Eukaryota</taxon>
        <taxon>Metazoa</taxon>
        <taxon>Ecdysozoa</taxon>
        <taxon>Arthropoda</taxon>
        <taxon>Hexapoda</taxon>
        <taxon>Insecta</taxon>
        <taxon>Pterygota</taxon>
        <taxon>Neoptera</taxon>
        <taxon>Endopterygota</taxon>
        <taxon>Coleoptera</taxon>
        <taxon>Polyphaga</taxon>
        <taxon>Cucujiformia</taxon>
        <taxon>Coccinelloidea</taxon>
        <taxon>Coccinellidae</taxon>
        <taxon>Scymninae</taxon>
        <taxon>Scymnini</taxon>
        <taxon>Cryptolaemus</taxon>
    </lineage>
</organism>
<reference evidence="1 2" key="1">
    <citation type="journal article" date="2021" name="BMC Biol.">
        <title>Horizontally acquired antibacterial genes associated with adaptive radiation of ladybird beetles.</title>
        <authorList>
            <person name="Li H.S."/>
            <person name="Tang X.F."/>
            <person name="Huang Y.H."/>
            <person name="Xu Z.Y."/>
            <person name="Chen M.L."/>
            <person name="Du X.Y."/>
            <person name="Qiu B.Y."/>
            <person name="Chen P.T."/>
            <person name="Zhang W."/>
            <person name="Slipinski A."/>
            <person name="Escalona H.E."/>
            <person name="Waterhouse R.M."/>
            <person name="Zwick A."/>
            <person name="Pang H."/>
        </authorList>
    </citation>
    <scope>NUCLEOTIDE SEQUENCE [LARGE SCALE GENOMIC DNA]</scope>
    <source>
        <strain evidence="1">SYSU2018</strain>
    </source>
</reference>
<dbReference type="Proteomes" id="UP001516400">
    <property type="component" value="Unassembled WGS sequence"/>
</dbReference>
<evidence type="ECO:0000313" key="2">
    <source>
        <dbReference type="Proteomes" id="UP001516400"/>
    </source>
</evidence>
<accession>A0ABD2NY89</accession>
<proteinExistence type="predicted"/>
<keyword evidence="2" id="KW-1185">Reference proteome</keyword>
<evidence type="ECO:0000313" key="1">
    <source>
        <dbReference type="EMBL" id="KAL3283559.1"/>
    </source>
</evidence>
<name>A0ABD2NY89_9CUCU</name>
<dbReference type="EMBL" id="JABFTP020000144">
    <property type="protein sequence ID" value="KAL3283559.1"/>
    <property type="molecule type" value="Genomic_DNA"/>
</dbReference>
<comment type="caution">
    <text evidence="1">The sequence shown here is derived from an EMBL/GenBank/DDBJ whole genome shotgun (WGS) entry which is preliminary data.</text>
</comment>
<gene>
    <name evidence="1" type="ORF">HHI36_006698</name>
</gene>